<proteinExistence type="predicted"/>
<protein>
    <submittedName>
        <fullName evidence="1">Uncharacterized protein</fullName>
    </submittedName>
</protein>
<name>C9LXA4_SELS3</name>
<gene>
    <name evidence="1" type="ORF">SELSPUOL_02108</name>
</gene>
<accession>C9LXA4</accession>
<dbReference type="Proteomes" id="UP000003505">
    <property type="component" value="Unassembled WGS sequence"/>
</dbReference>
<evidence type="ECO:0000313" key="1">
    <source>
        <dbReference type="EMBL" id="EEX76581.1"/>
    </source>
</evidence>
<evidence type="ECO:0000313" key="2">
    <source>
        <dbReference type="Proteomes" id="UP000003505"/>
    </source>
</evidence>
<organism evidence="1 2">
    <name type="scientific">Selenomonas sputigena (strain ATCC 35185 / DSM 20758 / CCUG 44933 / VPI D19B-28)</name>
    <dbReference type="NCBI Taxonomy" id="546271"/>
    <lineage>
        <taxon>Bacteria</taxon>
        <taxon>Bacillati</taxon>
        <taxon>Bacillota</taxon>
        <taxon>Negativicutes</taxon>
        <taxon>Selenomonadales</taxon>
        <taxon>Selenomonadaceae</taxon>
        <taxon>Selenomonas</taxon>
    </lineage>
</organism>
<comment type="caution">
    <text evidence="1">The sequence shown here is derived from an EMBL/GenBank/DDBJ whole genome shotgun (WGS) entry which is preliminary data.</text>
</comment>
<dbReference type="AlphaFoldDB" id="C9LXA4"/>
<reference evidence="1 2" key="1">
    <citation type="submission" date="2009-09" db="EMBL/GenBank/DDBJ databases">
        <authorList>
            <person name="Weinstock G."/>
            <person name="Sodergren E."/>
            <person name="Clifton S."/>
            <person name="Fulton L."/>
            <person name="Fulton B."/>
            <person name="Courtney L."/>
            <person name="Fronick C."/>
            <person name="Harrison M."/>
            <person name="Strong C."/>
            <person name="Farmer C."/>
            <person name="Delahaunty K."/>
            <person name="Markovic C."/>
            <person name="Hall O."/>
            <person name="Minx P."/>
            <person name="Tomlinson C."/>
            <person name="Mitreva M."/>
            <person name="Nelson J."/>
            <person name="Hou S."/>
            <person name="Wollam A."/>
            <person name="Pepin K.H."/>
            <person name="Johnson M."/>
            <person name="Bhonagiri V."/>
            <person name="Nash W.E."/>
            <person name="Warren W."/>
            <person name="Chinwalla A."/>
            <person name="Mardis E.R."/>
            <person name="Wilson R.K."/>
        </authorList>
    </citation>
    <scope>NUCLEOTIDE SEQUENCE [LARGE SCALE GENOMIC DNA]</scope>
    <source>
        <strain evidence="2">ATCC 35185 / DSM 20758 / VPI D19B-28</strain>
    </source>
</reference>
<dbReference type="EMBL" id="ACKP02000048">
    <property type="protein sequence ID" value="EEX76581.1"/>
    <property type="molecule type" value="Genomic_DNA"/>
</dbReference>
<sequence length="51" mass="5586">MLGTLLRFLCAGAPFMASRRIFGMRPCVCISAAFFTGRAQFLRQDSGSLPD</sequence>